<dbReference type="RefSeq" id="WP_047094063.1">
    <property type="nucleotide sequence ID" value="NZ_LBHU01000003.1"/>
</dbReference>
<dbReference type="Gene3D" id="1.20.1250.20">
    <property type="entry name" value="MFS general substrate transporter like domains"/>
    <property type="match status" value="2"/>
</dbReference>
<dbReference type="PANTHER" id="PTHR23517:SF15">
    <property type="entry name" value="PROTON-DEPENDENT OLIGOPEPTIDE FAMILY TRANSPORT PROTEIN"/>
    <property type="match status" value="1"/>
</dbReference>
<dbReference type="InterPro" id="IPR011701">
    <property type="entry name" value="MFS"/>
</dbReference>
<evidence type="ECO:0000256" key="2">
    <source>
        <dbReference type="ARBA" id="ARBA00022448"/>
    </source>
</evidence>
<feature type="transmembrane region" description="Helical" evidence="7">
    <location>
        <begin position="201"/>
        <end position="223"/>
    </location>
</feature>
<dbReference type="CDD" id="cd17346">
    <property type="entry name" value="MFS_DtpA_like"/>
    <property type="match status" value="1"/>
</dbReference>
<dbReference type="PANTHER" id="PTHR23517">
    <property type="entry name" value="RESISTANCE PROTEIN MDTM, PUTATIVE-RELATED-RELATED"/>
    <property type="match status" value="1"/>
</dbReference>
<feature type="transmembrane region" description="Helical" evidence="7">
    <location>
        <begin position="113"/>
        <end position="141"/>
    </location>
</feature>
<evidence type="ECO:0008006" key="10">
    <source>
        <dbReference type="Google" id="ProtNLM"/>
    </source>
</evidence>
<organism evidence="8 9">
    <name type="scientific">Aurantiacibacter marinus</name>
    <dbReference type="NCBI Taxonomy" id="874156"/>
    <lineage>
        <taxon>Bacteria</taxon>
        <taxon>Pseudomonadati</taxon>
        <taxon>Pseudomonadota</taxon>
        <taxon>Alphaproteobacteria</taxon>
        <taxon>Sphingomonadales</taxon>
        <taxon>Erythrobacteraceae</taxon>
        <taxon>Aurantiacibacter</taxon>
    </lineage>
</organism>
<reference evidence="8 9" key="1">
    <citation type="submission" date="2015-04" db="EMBL/GenBank/DDBJ databases">
        <title>The draft genome sequence of Erythrobacter marinus HWDM-33.</title>
        <authorList>
            <person name="Zhuang L."/>
            <person name="Liu Y."/>
            <person name="Shao Z."/>
        </authorList>
    </citation>
    <scope>NUCLEOTIDE SEQUENCE [LARGE SCALE GENOMIC DNA]</scope>
    <source>
        <strain evidence="8 9">HWDM-33</strain>
    </source>
</reference>
<feature type="transmembrane region" description="Helical" evidence="7">
    <location>
        <begin position="328"/>
        <end position="347"/>
    </location>
</feature>
<keyword evidence="4 7" id="KW-0812">Transmembrane</keyword>
<keyword evidence="6 7" id="KW-0472">Membrane</keyword>
<dbReference type="AlphaFoldDB" id="A0A0H0XMC7"/>
<protein>
    <recommendedName>
        <fullName evidence="10">Amino acid transporter</fullName>
    </recommendedName>
</protein>
<sequence length="468" mass="50527">MSSSTAKADTGWLGHPKGLLFLSFTELWERFSFYGMRALLILYLVQDLLISDRVDTVLGMDGFRNVMESMFGPMSTQAFASQLFGLYAGFVYFTPLFGGLIADRWLGPRKTVMIGILLMTAGHFAMIFDVTFLIALLLLVLGSGCLKGNIAAQVGELYPKADEALRSRGYTLFSTGINIGAVIGPLVCGLLAQIYGWHTGFAAAGVVMVASAAVYFAGMRHYADEPTKATRSEAAAVTSKEWRMIALVAVVISLTMFQWVAWDQLFNVGLLWVADHADLSSPFGNVPVAWFASIDSLASILIVPFLVGLWRWQAKRGTEPTDLGKMSIAAAITALSCTVLAVGAMQIEAGGKVSIIIPVLSFSLSGIAFMWAWPQVLAIVSRRSPDSARGMMMAAAYLTAFASAIGAGYIARFYEPMGAVQFWWLNAGISMFGAVIILVCSTPLRRAMDQIEASQDVGIEDFASAKPV</sequence>
<evidence type="ECO:0000256" key="7">
    <source>
        <dbReference type="SAM" id="Phobius"/>
    </source>
</evidence>
<keyword evidence="5 7" id="KW-1133">Transmembrane helix</keyword>
<dbReference type="PATRIC" id="fig|874156.12.peg.2217"/>
<feature type="transmembrane region" description="Helical" evidence="7">
    <location>
        <begin position="170"/>
        <end position="195"/>
    </location>
</feature>
<name>A0A0H0XMC7_9SPHN</name>
<dbReference type="Pfam" id="PF07690">
    <property type="entry name" value="MFS_1"/>
    <property type="match status" value="1"/>
</dbReference>
<keyword evidence="3" id="KW-1003">Cell membrane</keyword>
<keyword evidence="2" id="KW-0813">Transport</keyword>
<comment type="subcellular location">
    <subcellularLocation>
        <location evidence="1">Cell membrane</location>
        <topology evidence="1">Multi-pass membrane protein</topology>
    </subcellularLocation>
</comment>
<dbReference type="GO" id="GO:1904680">
    <property type="term" value="F:peptide transmembrane transporter activity"/>
    <property type="evidence" value="ECO:0007669"/>
    <property type="project" value="InterPro"/>
</dbReference>
<comment type="caution">
    <text evidence="8">The sequence shown here is derived from an EMBL/GenBank/DDBJ whole genome shotgun (WGS) entry which is preliminary data.</text>
</comment>
<dbReference type="Proteomes" id="UP000053455">
    <property type="component" value="Unassembled WGS sequence"/>
</dbReference>
<feature type="transmembrane region" description="Helical" evidence="7">
    <location>
        <begin position="288"/>
        <end position="307"/>
    </location>
</feature>
<dbReference type="InterPro" id="IPR050171">
    <property type="entry name" value="MFS_Transporters"/>
</dbReference>
<feature type="transmembrane region" description="Helical" evidence="7">
    <location>
        <begin position="394"/>
        <end position="414"/>
    </location>
</feature>
<keyword evidence="9" id="KW-1185">Reference proteome</keyword>
<dbReference type="SUPFAM" id="SSF103473">
    <property type="entry name" value="MFS general substrate transporter"/>
    <property type="match status" value="1"/>
</dbReference>
<feature type="transmembrane region" description="Helical" evidence="7">
    <location>
        <begin position="420"/>
        <end position="440"/>
    </location>
</feature>
<evidence type="ECO:0000256" key="6">
    <source>
        <dbReference type="ARBA" id="ARBA00023136"/>
    </source>
</evidence>
<accession>A0A0H0XMC7</accession>
<dbReference type="InterPro" id="IPR005279">
    <property type="entry name" value="Dipep/tripep_permease"/>
</dbReference>
<feature type="transmembrane region" description="Helical" evidence="7">
    <location>
        <begin position="353"/>
        <end position="373"/>
    </location>
</feature>
<evidence type="ECO:0000313" key="9">
    <source>
        <dbReference type="Proteomes" id="UP000053455"/>
    </source>
</evidence>
<evidence type="ECO:0000256" key="4">
    <source>
        <dbReference type="ARBA" id="ARBA00022692"/>
    </source>
</evidence>
<dbReference type="GO" id="GO:0005886">
    <property type="term" value="C:plasma membrane"/>
    <property type="evidence" value="ECO:0007669"/>
    <property type="project" value="UniProtKB-SubCell"/>
</dbReference>
<dbReference type="EMBL" id="LBHU01000003">
    <property type="protein sequence ID" value="KLI63171.1"/>
    <property type="molecule type" value="Genomic_DNA"/>
</dbReference>
<evidence type="ECO:0000256" key="3">
    <source>
        <dbReference type="ARBA" id="ARBA00022475"/>
    </source>
</evidence>
<gene>
    <name evidence="8" type="ORF">AAV99_10820</name>
</gene>
<evidence type="ECO:0000313" key="8">
    <source>
        <dbReference type="EMBL" id="KLI63171.1"/>
    </source>
</evidence>
<dbReference type="InterPro" id="IPR036259">
    <property type="entry name" value="MFS_trans_sf"/>
</dbReference>
<evidence type="ECO:0000256" key="1">
    <source>
        <dbReference type="ARBA" id="ARBA00004651"/>
    </source>
</evidence>
<dbReference type="OrthoDB" id="9772725at2"/>
<dbReference type="GO" id="GO:0015833">
    <property type="term" value="P:peptide transport"/>
    <property type="evidence" value="ECO:0007669"/>
    <property type="project" value="InterPro"/>
</dbReference>
<feature type="transmembrane region" description="Helical" evidence="7">
    <location>
        <begin position="244"/>
        <end position="262"/>
    </location>
</feature>
<dbReference type="NCBIfam" id="TIGR00924">
    <property type="entry name" value="yjdL_sub1_fam"/>
    <property type="match status" value="1"/>
</dbReference>
<evidence type="ECO:0000256" key="5">
    <source>
        <dbReference type="ARBA" id="ARBA00022989"/>
    </source>
</evidence>
<proteinExistence type="predicted"/>